<evidence type="ECO:0000313" key="4">
    <source>
        <dbReference type="EMBL" id="SDW58285.1"/>
    </source>
</evidence>
<evidence type="ECO:0000259" key="3">
    <source>
        <dbReference type="SMART" id="SM00563"/>
    </source>
</evidence>
<accession>A0A1H2UQB1</accession>
<dbReference type="PANTHER" id="PTHR10434">
    <property type="entry name" value="1-ACYL-SN-GLYCEROL-3-PHOSPHATE ACYLTRANSFERASE"/>
    <property type="match status" value="1"/>
</dbReference>
<protein>
    <submittedName>
        <fullName evidence="4">1-acyl-sn-glycerol-3-phosphate acyltransferase</fullName>
    </submittedName>
</protein>
<name>A0A1H2UQB1_9BACL</name>
<reference evidence="4 5" key="1">
    <citation type="submission" date="2016-10" db="EMBL/GenBank/DDBJ databases">
        <authorList>
            <person name="de Groot N.N."/>
        </authorList>
    </citation>
    <scope>NUCLEOTIDE SEQUENCE [LARGE SCALE GENOMIC DNA]</scope>
    <source>
        <strain evidence="4 5">DSM 45610</strain>
    </source>
</reference>
<organism evidence="4 5">
    <name type="scientific">Marininema mesophilum</name>
    <dbReference type="NCBI Taxonomy" id="1048340"/>
    <lineage>
        <taxon>Bacteria</taxon>
        <taxon>Bacillati</taxon>
        <taxon>Bacillota</taxon>
        <taxon>Bacilli</taxon>
        <taxon>Bacillales</taxon>
        <taxon>Thermoactinomycetaceae</taxon>
        <taxon>Marininema</taxon>
    </lineage>
</organism>
<dbReference type="SUPFAM" id="SSF69593">
    <property type="entry name" value="Glycerol-3-phosphate (1)-acyltransferase"/>
    <property type="match status" value="1"/>
</dbReference>
<dbReference type="CDD" id="cd07989">
    <property type="entry name" value="LPLAT_AGPAT-like"/>
    <property type="match status" value="1"/>
</dbReference>
<evidence type="ECO:0000256" key="1">
    <source>
        <dbReference type="ARBA" id="ARBA00022679"/>
    </source>
</evidence>
<dbReference type="Proteomes" id="UP000198534">
    <property type="component" value="Unassembled WGS sequence"/>
</dbReference>
<dbReference type="Pfam" id="PF01553">
    <property type="entry name" value="Acyltransferase"/>
    <property type="match status" value="1"/>
</dbReference>
<dbReference type="AlphaFoldDB" id="A0A1H2UQB1"/>
<dbReference type="PANTHER" id="PTHR10434:SF11">
    <property type="entry name" value="1-ACYL-SN-GLYCEROL-3-PHOSPHATE ACYLTRANSFERASE"/>
    <property type="match status" value="1"/>
</dbReference>
<sequence>MYHIGRSICRTFFRLFFRWEIEGAGNIPVEGPVVICCNHINNLDPPLLGSSVSRKVHFMAKKELFSIPLLGRLLPSLGAYPISRGSGDRGALKKSLELLKEGRVLGIFPEGTRSKTGQLGKGHTGAAFITLRSDAVIVPGAITGPYRIFRRVKIVFGEPIDLTPYREKGINTESVEAAMEHTMNEIATLLSKSHSK</sequence>
<dbReference type="GO" id="GO:0006654">
    <property type="term" value="P:phosphatidic acid biosynthetic process"/>
    <property type="evidence" value="ECO:0007669"/>
    <property type="project" value="TreeGrafter"/>
</dbReference>
<keyword evidence="2 4" id="KW-0012">Acyltransferase</keyword>
<evidence type="ECO:0000313" key="5">
    <source>
        <dbReference type="Proteomes" id="UP000198534"/>
    </source>
</evidence>
<proteinExistence type="predicted"/>
<dbReference type="EMBL" id="FNNQ01000004">
    <property type="protein sequence ID" value="SDW58285.1"/>
    <property type="molecule type" value="Genomic_DNA"/>
</dbReference>
<feature type="domain" description="Phospholipid/glycerol acyltransferase" evidence="3">
    <location>
        <begin position="33"/>
        <end position="145"/>
    </location>
</feature>
<evidence type="ECO:0000256" key="2">
    <source>
        <dbReference type="ARBA" id="ARBA00023315"/>
    </source>
</evidence>
<dbReference type="OrthoDB" id="9803035at2"/>
<dbReference type="STRING" id="1048340.SAMN05444487_104182"/>
<dbReference type="GO" id="GO:0003841">
    <property type="term" value="F:1-acylglycerol-3-phosphate O-acyltransferase activity"/>
    <property type="evidence" value="ECO:0007669"/>
    <property type="project" value="TreeGrafter"/>
</dbReference>
<gene>
    <name evidence="4" type="ORF">SAMN05444487_104182</name>
</gene>
<keyword evidence="1 4" id="KW-0808">Transferase</keyword>
<dbReference type="SMART" id="SM00563">
    <property type="entry name" value="PlsC"/>
    <property type="match status" value="1"/>
</dbReference>
<dbReference type="RefSeq" id="WP_091737570.1">
    <property type="nucleotide sequence ID" value="NZ_FNNQ01000004.1"/>
</dbReference>
<keyword evidence="5" id="KW-1185">Reference proteome</keyword>
<dbReference type="InterPro" id="IPR002123">
    <property type="entry name" value="Plipid/glycerol_acylTrfase"/>
</dbReference>